<evidence type="ECO:0000256" key="1">
    <source>
        <dbReference type="ARBA" id="ARBA00004651"/>
    </source>
</evidence>
<feature type="transmembrane region" description="Helical" evidence="10">
    <location>
        <begin position="133"/>
        <end position="154"/>
    </location>
</feature>
<evidence type="ECO:0000256" key="6">
    <source>
        <dbReference type="ARBA" id="ARBA00022989"/>
    </source>
</evidence>
<evidence type="ECO:0000313" key="11">
    <source>
        <dbReference type="EMBL" id="MBB4019406.1"/>
    </source>
</evidence>
<evidence type="ECO:0000256" key="4">
    <source>
        <dbReference type="ARBA" id="ARBA00022475"/>
    </source>
</evidence>
<name>A0A840C981_9HYPH</name>
<dbReference type="Proteomes" id="UP000577362">
    <property type="component" value="Unassembled WGS sequence"/>
</dbReference>
<dbReference type="AlphaFoldDB" id="A0A840C981"/>
<dbReference type="InterPro" id="IPR001626">
    <property type="entry name" value="ABC_TroCD"/>
</dbReference>
<dbReference type="EMBL" id="JACIEN010000007">
    <property type="protein sequence ID" value="MBB4019406.1"/>
    <property type="molecule type" value="Genomic_DNA"/>
</dbReference>
<feature type="transmembrane region" description="Helical" evidence="10">
    <location>
        <begin position="37"/>
        <end position="56"/>
    </location>
</feature>
<evidence type="ECO:0000256" key="10">
    <source>
        <dbReference type="SAM" id="Phobius"/>
    </source>
</evidence>
<evidence type="ECO:0000256" key="5">
    <source>
        <dbReference type="ARBA" id="ARBA00022692"/>
    </source>
</evidence>
<feature type="region of interest" description="Disordered" evidence="9">
    <location>
        <begin position="304"/>
        <end position="330"/>
    </location>
</feature>
<keyword evidence="6 10" id="KW-1133">Transmembrane helix</keyword>
<dbReference type="Pfam" id="PF00950">
    <property type="entry name" value="ABC-3"/>
    <property type="match status" value="2"/>
</dbReference>
<gene>
    <name evidence="11" type="ORF">GGR16_004457</name>
</gene>
<feature type="compositionally biased region" description="Polar residues" evidence="9">
    <location>
        <begin position="320"/>
        <end position="330"/>
    </location>
</feature>
<feature type="transmembrane region" description="Helical" evidence="10">
    <location>
        <begin position="161"/>
        <end position="181"/>
    </location>
</feature>
<reference evidence="11 12" key="1">
    <citation type="submission" date="2020-08" db="EMBL/GenBank/DDBJ databases">
        <title>Genomic Encyclopedia of Type Strains, Phase IV (KMG-IV): sequencing the most valuable type-strain genomes for metagenomic binning, comparative biology and taxonomic classification.</title>
        <authorList>
            <person name="Goeker M."/>
        </authorList>
    </citation>
    <scope>NUCLEOTIDE SEQUENCE [LARGE SCALE GENOMIC DNA]</scope>
    <source>
        <strain evidence="11 12">DSM 103737</strain>
    </source>
</reference>
<keyword evidence="4" id="KW-1003">Cell membrane</keyword>
<comment type="similarity">
    <text evidence="2 8">Belongs to the ABC-3 integral membrane protein family.</text>
</comment>
<feature type="transmembrane region" description="Helical" evidence="10">
    <location>
        <begin position="92"/>
        <end position="110"/>
    </location>
</feature>
<feature type="transmembrane region" description="Helical" evidence="10">
    <location>
        <begin position="62"/>
        <end position="80"/>
    </location>
</feature>
<protein>
    <submittedName>
        <fullName evidence="11">Manganese/zinc/iron transport system permease protein</fullName>
    </submittedName>
</protein>
<evidence type="ECO:0000256" key="2">
    <source>
        <dbReference type="ARBA" id="ARBA00008034"/>
    </source>
</evidence>
<feature type="transmembrane region" description="Helical" evidence="10">
    <location>
        <begin position="6"/>
        <end position="30"/>
    </location>
</feature>
<feature type="transmembrane region" description="Helical" evidence="10">
    <location>
        <begin position="268"/>
        <end position="295"/>
    </location>
</feature>
<sequence>MGTDFVVLSLVPITIGILVCVSCALLGNFLVLRRQSLIGDAVSHVVLPGIVGAFIFTGTVAAGAMLLGAGIAAVLAVLLIEVVRRVGRVEPGAAMGVVFTTLFAAGVLLLEQSDTSSVHLDVEHALYGNLESLIWLAGGAGWPALLDPGALAALPPQLPRLALVTLAVVVFLLVFWKELVIGTFDATFAESVGARPGPVGFALIVMVAVAAVAAFDAVGSIIVIAMFICPPAAARLMTDRLVPQLGWSVAFAVVSAIAGYVLAGYGPLWLGAAYSVSAAGMIATVAGLILALACLAGPRRFGTRTAARRRRPSPGRASHHQSSISNSLQV</sequence>
<dbReference type="RefSeq" id="WP_019401594.1">
    <property type="nucleotide sequence ID" value="NZ_JACIEN010000007.1"/>
</dbReference>
<evidence type="ECO:0000256" key="9">
    <source>
        <dbReference type="SAM" id="MobiDB-lite"/>
    </source>
</evidence>
<feature type="transmembrane region" description="Helical" evidence="10">
    <location>
        <begin position="241"/>
        <end position="262"/>
    </location>
</feature>
<feature type="transmembrane region" description="Helical" evidence="10">
    <location>
        <begin position="201"/>
        <end position="229"/>
    </location>
</feature>
<keyword evidence="3 8" id="KW-0813">Transport</keyword>
<dbReference type="Gene3D" id="1.10.3470.10">
    <property type="entry name" value="ABC transporter involved in vitamin B12 uptake, BtuC"/>
    <property type="match status" value="1"/>
</dbReference>
<dbReference type="GO" id="GO:0055085">
    <property type="term" value="P:transmembrane transport"/>
    <property type="evidence" value="ECO:0007669"/>
    <property type="project" value="InterPro"/>
</dbReference>
<comment type="subcellular location">
    <subcellularLocation>
        <location evidence="1 8">Cell membrane</location>
        <topology evidence="1 8">Multi-pass membrane protein</topology>
    </subcellularLocation>
</comment>
<dbReference type="GO" id="GO:0010043">
    <property type="term" value="P:response to zinc ion"/>
    <property type="evidence" value="ECO:0007669"/>
    <property type="project" value="TreeGrafter"/>
</dbReference>
<organism evidence="11 12">
    <name type="scientific">Chelatococcus caeni</name>
    <dbReference type="NCBI Taxonomy" id="1348468"/>
    <lineage>
        <taxon>Bacteria</taxon>
        <taxon>Pseudomonadati</taxon>
        <taxon>Pseudomonadota</taxon>
        <taxon>Alphaproteobacteria</taxon>
        <taxon>Hyphomicrobiales</taxon>
        <taxon>Chelatococcaceae</taxon>
        <taxon>Chelatococcus</taxon>
    </lineage>
</organism>
<keyword evidence="12" id="KW-1185">Reference proteome</keyword>
<evidence type="ECO:0000256" key="3">
    <source>
        <dbReference type="ARBA" id="ARBA00022448"/>
    </source>
</evidence>
<keyword evidence="7 10" id="KW-0472">Membrane</keyword>
<feature type="compositionally biased region" description="Basic residues" evidence="9">
    <location>
        <begin position="306"/>
        <end position="319"/>
    </location>
</feature>
<proteinExistence type="inferred from homology"/>
<dbReference type="GO" id="GO:0043190">
    <property type="term" value="C:ATP-binding cassette (ABC) transporter complex"/>
    <property type="evidence" value="ECO:0007669"/>
    <property type="project" value="InterPro"/>
</dbReference>
<evidence type="ECO:0000313" key="12">
    <source>
        <dbReference type="Proteomes" id="UP000577362"/>
    </source>
</evidence>
<comment type="caution">
    <text evidence="11">The sequence shown here is derived from an EMBL/GenBank/DDBJ whole genome shotgun (WGS) entry which is preliminary data.</text>
</comment>
<dbReference type="PANTHER" id="PTHR30477:SF8">
    <property type="entry name" value="METAL TRANSPORT SYSTEM MEMBRANE PROTEIN CT_070-RELATED"/>
    <property type="match status" value="1"/>
</dbReference>
<evidence type="ECO:0000256" key="7">
    <source>
        <dbReference type="ARBA" id="ARBA00023136"/>
    </source>
</evidence>
<evidence type="ECO:0000256" key="8">
    <source>
        <dbReference type="RuleBase" id="RU003943"/>
    </source>
</evidence>
<dbReference type="InterPro" id="IPR037294">
    <property type="entry name" value="ABC_BtuC-like"/>
</dbReference>
<dbReference type="PANTHER" id="PTHR30477">
    <property type="entry name" value="ABC-TRANSPORTER METAL-BINDING PROTEIN"/>
    <property type="match status" value="1"/>
</dbReference>
<keyword evidence="5 8" id="KW-0812">Transmembrane</keyword>
<dbReference type="SUPFAM" id="SSF81345">
    <property type="entry name" value="ABC transporter involved in vitamin B12 uptake, BtuC"/>
    <property type="match status" value="1"/>
</dbReference>
<accession>A0A840C981</accession>